<evidence type="ECO:0000256" key="1">
    <source>
        <dbReference type="SAM" id="SignalP"/>
    </source>
</evidence>
<accession>A0ABX8S2Z0</accession>
<sequence length="143" mass="16577">MTHTLSNKLFQSIKALIAPLFMVITMLTVATTQAAETQVKGEHNGQVMTVNGQSKVWEASSLQWISLDSFWQNWADSRGGITWGRSKDYPVYEQVKEQDTFLIELENGACMMEFWHSRWRRANDVRRWDDAFNTYSACNKVFD</sequence>
<proteinExistence type="predicted"/>
<keyword evidence="1" id="KW-0732">Signal</keyword>
<feature type="signal peptide" evidence="1">
    <location>
        <begin position="1"/>
        <end position="34"/>
    </location>
</feature>
<protein>
    <submittedName>
        <fullName evidence="2">Uncharacterized protein</fullName>
    </submittedName>
</protein>
<dbReference type="EMBL" id="CP045503">
    <property type="protein sequence ID" value="QXP44918.1"/>
    <property type="molecule type" value="Genomic_DNA"/>
</dbReference>
<keyword evidence="3" id="KW-1185">Reference proteome</keyword>
<gene>
    <name evidence="2" type="ORF">FM038_021060</name>
</gene>
<organism evidence="2 3">
    <name type="scientific">Shewanella eurypsychrophilus</name>
    <dbReference type="NCBI Taxonomy" id="2593656"/>
    <lineage>
        <taxon>Bacteria</taxon>
        <taxon>Pseudomonadati</taxon>
        <taxon>Pseudomonadota</taxon>
        <taxon>Gammaproteobacteria</taxon>
        <taxon>Alteromonadales</taxon>
        <taxon>Shewanellaceae</taxon>
        <taxon>Shewanella</taxon>
    </lineage>
</organism>
<dbReference type="Proteomes" id="UP000316416">
    <property type="component" value="Chromosome"/>
</dbReference>
<name>A0ABX8S2Z0_9GAMM</name>
<reference evidence="2" key="1">
    <citation type="submission" date="2021-07" db="EMBL/GenBank/DDBJ databases">
        <title>Shewanella sp. YLB-07 whole genome sequence.</title>
        <authorList>
            <person name="Yu L."/>
        </authorList>
    </citation>
    <scope>NUCLEOTIDE SEQUENCE</scope>
    <source>
        <strain evidence="2">YLB-08</strain>
    </source>
</reference>
<dbReference type="RefSeq" id="WP_185965707.1">
    <property type="nucleotide sequence ID" value="NZ_CP045503.2"/>
</dbReference>
<evidence type="ECO:0000313" key="2">
    <source>
        <dbReference type="EMBL" id="QXP44918.1"/>
    </source>
</evidence>
<feature type="chain" id="PRO_5046445194" evidence="1">
    <location>
        <begin position="35"/>
        <end position="143"/>
    </location>
</feature>
<evidence type="ECO:0000313" key="3">
    <source>
        <dbReference type="Proteomes" id="UP000316416"/>
    </source>
</evidence>